<gene>
    <name evidence="1" type="ORF">H8L47_17540</name>
</gene>
<protein>
    <submittedName>
        <fullName evidence="1">S-layer family protein</fullName>
    </submittedName>
</protein>
<dbReference type="Gene3D" id="2.160.20.160">
    <property type="match status" value="1"/>
</dbReference>
<organism evidence="1 2">
    <name type="scientific">Undibacterium umbellatum</name>
    <dbReference type="NCBI Taxonomy" id="2762300"/>
    <lineage>
        <taxon>Bacteria</taxon>
        <taxon>Pseudomonadati</taxon>
        <taxon>Pseudomonadota</taxon>
        <taxon>Betaproteobacteria</taxon>
        <taxon>Burkholderiales</taxon>
        <taxon>Oxalobacteraceae</taxon>
        <taxon>Undibacterium</taxon>
    </lineage>
</organism>
<dbReference type="EMBL" id="JACOFX010000009">
    <property type="protein sequence ID" value="MBC3909365.1"/>
    <property type="molecule type" value="Genomic_DNA"/>
</dbReference>
<comment type="caution">
    <text evidence="1">The sequence shown here is derived from an EMBL/GenBank/DDBJ whole genome shotgun (WGS) entry which is preliminary data.</text>
</comment>
<feature type="non-terminal residue" evidence="1">
    <location>
        <position position="1"/>
    </location>
</feature>
<keyword evidence="2" id="KW-1185">Reference proteome</keyword>
<dbReference type="PRINTS" id="PR00313">
    <property type="entry name" value="CABNDNGRPT"/>
</dbReference>
<proteinExistence type="predicted"/>
<reference evidence="1 2" key="1">
    <citation type="submission" date="2020-08" db="EMBL/GenBank/DDBJ databases">
        <title>Novel species isolated from subtropical streams in China.</title>
        <authorList>
            <person name="Lu H."/>
        </authorList>
    </citation>
    <scope>NUCLEOTIDE SEQUENCE [LARGE SCALE GENOMIC DNA]</scope>
    <source>
        <strain evidence="1 2">NL8W</strain>
    </source>
</reference>
<dbReference type="Proteomes" id="UP000646911">
    <property type="component" value="Unassembled WGS sequence"/>
</dbReference>
<dbReference type="RefSeq" id="WP_186954884.1">
    <property type="nucleotide sequence ID" value="NZ_JACOFX010000009.1"/>
</dbReference>
<evidence type="ECO:0000313" key="1">
    <source>
        <dbReference type="EMBL" id="MBC3909365.1"/>
    </source>
</evidence>
<accession>A0ABR6ZC79</accession>
<name>A0ABR6ZC79_9BURK</name>
<sequence>NNNAGVLAIVNDNDTANDASNAADTAGTAIESAAVIDARALSSTSRFSYNGEEGASRTADRIIFSDANFNGTHAINGGAVDNNTTNLSQKNDDVIELRNATNAAIGDFNGISNIGNIELTNDTAVTQVSQIQLNDTIVDALVDGYQAANTTTHIERLTIRALDNINVANATVGVSIDAGALTAQSALDVTLARGANFLSLGAGADRVVLLGNYVAGTYNTSENGVALNAQSTVNAVARVVTDTINLGAGNDTLVTYGAINLAGAQLSNIENITANSAVVINASQYAALIAARAALNLSGPVLTFTGVGPHQLTIVDDVAGVNNIDLSYISITGGTLVYDVTSASNATGGGVNNSTTSNAIIVSGGATAIAGTIGTNPSNGNGQAANSTVLTAGGIFNGTAGLNENFTGNVAALVGTTVNGNGSDSDTITISGGGTVNIGSGNTITNIKTLTMDGSAGSVVFFSVANSGITTVNGGSGNDYVDLANSGNSMLAGNINLGAGSNSLVMEGKTYSGTFVAGSGTSDTLYLFNGSNISAANVSGFETVNINNNASVTMTAAQFAGFTTFTAGGAETVNLTTAGTVTANANVENYVLANGNNTFTAATGLVSVTGGTGNDTINASSAIIAASTAINGGAGTDTLNVGAVTAALDMSAKVSNVETVNVTGGTTATWTVANENGAGVTLNFTKSASTAINGITLGSGGQTLNILGTGTGASTITGGSGADIINLSTTATGADVILAGSNINAMDTVNNFKAAGADSFGTGVIATSLFNLNIANADSSNLAAAIATAATAAGASLANTGQAYTITVNSGTAAGTYVFQNSGSSATAVDGSDFIVKLGGTTGSIVASDFGIANAVSVTAGGTFNGVSGANDIFMSSIPGLNGATIAGNAADNDILTLTTAGTVTLNNGSTGGTISNVKVLNLANGTNTITYNTSAGFTTINGGTGDDTFIPNTALLPIVVNGGAGSDTIVLSAAYAATASGSGTFAANVSGFEKLRLTSVTNQTVDLQVLGSYSDVTFSAANGLTLSNLPSNGNITLNGTGTAFTISNAAFVGGVNDVVNLTLTDGSTSGIAFANSGITASGVETVNISVNDTQSTPTGAFNDNMTWLGNSVKTFNVSGNAGLTLSSSSTALTTVDASGITLGGFTWTASALTGAATVKGSASGTNTVNMNSATAGVNYTGGSGNDNITINATVSSTASLGNGNNSLALNGVTILGTYAGGTGTDSLAFFSSTPDISNATITDFENLTLTNNANITATIAQMSQFSGTVNAAGTETLNLTTAGTFNAFSTIEKYNLANGTNNFTSANVAVSVIGGTGADTFNFTANQIINFLTTVDGGNGTDIINIGATTTQNIDLSTKVANIETINVAGSIGTASLTNMNGAGVTLNYTKSTGDNTITLGTGGQTLNLLGSSSAATTITGGAAVDTINLPNSIAASETLIATGANMSNQTQVDVVGNFNASGTDYFKTGVNAMTLSSRNIPSATTANYLTAIGADLTAFLNSSDQVFLITIAGGTAAGTYLFQNTGSDTSQFDTTDFFVQLTGTVGIITVANLIA</sequence>
<evidence type="ECO:0000313" key="2">
    <source>
        <dbReference type="Proteomes" id="UP000646911"/>
    </source>
</evidence>